<dbReference type="EMBL" id="MEWR01000014">
    <property type="protein sequence ID" value="OGC81963.1"/>
    <property type="molecule type" value="Genomic_DNA"/>
</dbReference>
<accession>A0A1F4XLI4</accession>
<proteinExistence type="predicted"/>
<sequence>MPRHQRVRTPTAPTVQDLRRLRLDTKCLDHFMADTLIVAENRIQRKLKSPIQAIKDDELASRKRPRAMVRMMTTPSPEPVYTEKDARQRLIDLKQEYGFLAINLALTACSRSAIAEVVSPQRRLHDEDRMEEIKEVYRITSQLFHALPSMYFKNEHIPLPGHRDLNEFITLVDWMEMMFNGYLKQSQETFIGVFIGQKNDRESLPKTIQVLINLFYIAREIFAKLFPSRHPMLPAGETQGQSFRIAHEKLKQLETTIASLQVKLLQNPSVPLTKHRQEVIDLIKSATVT</sequence>
<evidence type="ECO:0000313" key="1">
    <source>
        <dbReference type="EMBL" id="OGC81963.1"/>
    </source>
</evidence>
<dbReference type="STRING" id="1817814.A2V81_03765"/>
<gene>
    <name evidence="1" type="ORF">A2V81_03765</name>
</gene>
<dbReference type="AlphaFoldDB" id="A0A1F4XLI4"/>
<protein>
    <submittedName>
        <fullName evidence="1">Uncharacterized protein</fullName>
    </submittedName>
</protein>
<name>A0A1F4XLI4_9BACT</name>
<dbReference type="Proteomes" id="UP000177614">
    <property type="component" value="Unassembled WGS sequence"/>
</dbReference>
<organism evidence="1 2">
    <name type="scientific">Candidatus Abawacabacteria bacterium RBG_16_42_10</name>
    <dbReference type="NCBI Taxonomy" id="1817814"/>
    <lineage>
        <taxon>Bacteria</taxon>
        <taxon>Candidatus Abawacaibacteriota</taxon>
    </lineage>
</organism>
<reference evidence="1 2" key="1">
    <citation type="journal article" date="2016" name="Nat. Commun.">
        <title>Thousands of microbial genomes shed light on interconnected biogeochemical processes in an aquifer system.</title>
        <authorList>
            <person name="Anantharaman K."/>
            <person name="Brown C.T."/>
            <person name="Hug L.A."/>
            <person name="Sharon I."/>
            <person name="Castelle C.J."/>
            <person name="Probst A.J."/>
            <person name="Thomas B.C."/>
            <person name="Singh A."/>
            <person name="Wilkins M.J."/>
            <person name="Karaoz U."/>
            <person name="Brodie E.L."/>
            <person name="Williams K.H."/>
            <person name="Hubbard S.S."/>
            <person name="Banfield J.F."/>
        </authorList>
    </citation>
    <scope>NUCLEOTIDE SEQUENCE [LARGE SCALE GENOMIC DNA]</scope>
</reference>
<comment type="caution">
    <text evidence="1">The sequence shown here is derived from an EMBL/GenBank/DDBJ whole genome shotgun (WGS) entry which is preliminary data.</text>
</comment>
<evidence type="ECO:0000313" key="2">
    <source>
        <dbReference type="Proteomes" id="UP000177614"/>
    </source>
</evidence>